<dbReference type="Proteomes" id="UP000035514">
    <property type="component" value="Unassembled WGS sequence"/>
</dbReference>
<dbReference type="Gene3D" id="3.40.50.2000">
    <property type="entry name" value="Glycogen Phosphorylase B"/>
    <property type="match status" value="1"/>
</dbReference>
<accession>A0A0G9K742</accession>
<comment type="caution">
    <text evidence="1">The sequence shown here is derived from an EMBL/GenBank/DDBJ whole genome shotgun (WGS) entry which is preliminary data.</text>
</comment>
<evidence type="ECO:0000313" key="1">
    <source>
        <dbReference type="EMBL" id="KLE02349.1"/>
    </source>
</evidence>
<reference evidence="1 2" key="1">
    <citation type="submission" date="2014-01" db="EMBL/GenBank/DDBJ databases">
        <title>Development of a Comparative Genomic Fingerprinting Assay for High Resolution Genotyping of Arcobacter butzleri.</title>
        <authorList>
            <person name="Webb A.L."/>
            <person name="Inglis G.D."/>
            <person name="Kruczkiewicz P."/>
            <person name="Selinger L.B."/>
            <person name="Taboada E.N."/>
        </authorList>
    </citation>
    <scope>NUCLEOTIDE SEQUENCE [LARGE SCALE GENOMIC DNA]</scope>
    <source>
        <strain evidence="1 2">L348</strain>
    </source>
</reference>
<proteinExistence type="predicted"/>
<dbReference type="RefSeq" id="WP_046996035.1">
    <property type="nucleotide sequence ID" value="NZ_JAIQ01000026.1"/>
</dbReference>
<evidence type="ECO:0000313" key="2">
    <source>
        <dbReference type="Proteomes" id="UP000035514"/>
    </source>
</evidence>
<protein>
    <submittedName>
        <fullName evidence="1">Uncharacterized protein</fullName>
    </submittedName>
</protein>
<dbReference type="AlphaFoldDB" id="A0A0G9K742"/>
<name>A0A0G9K742_9BACT</name>
<organism evidence="1 2">
    <name type="scientific">Aliarcobacter butzleri L348</name>
    <dbReference type="NCBI Taxonomy" id="1447256"/>
    <lineage>
        <taxon>Bacteria</taxon>
        <taxon>Pseudomonadati</taxon>
        <taxon>Campylobacterota</taxon>
        <taxon>Epsilonproteobacteria</taxon>
        <taxon>Campylobacterales</taxon>
        <taxon>Arcobacteraceae</taxon>
        <taxon>Aliarcobacter</taxon>
    </lineage>
</organism>
<dbReference type="SUPFAM" id="SSF53756">
    <property type="entry name" value="UDP-Glycosyltransferase/glycogen phosphorylase"/>
    <property type="match status" value="1"/>
</dbReference>
<sequence>MIFFRVSQNINIKITDGTLVNYLKFKAPVSLENETVYMTTREDFNDLKDIFQKVDKDKYLVKPLNEENIRKNPNFPIELGILNEFEYERDNENFFELKATDIYKQLKNIDKEEVSIAIIGGVGKSISQIISSCAALRILYKKLKEIYKNIKFDIFINASNNSYYSRDKDIYKTQDYINNIFPLSINSKKLCEYDYFIDNSLNVTNLLSELNSVDAWLYKFGINYKKIDELEKYNSLDISNYKIQNDLKTKIEQARKKGKLLLFHPYSANINKSIPQVIAIDLLKELLELEEYVIVTTLQIDSKFKHNNFIDLTNESKFINDFIYIISNMDKIITADTSTYHISDAFMIPTVTIFTDKNYAQKIKYYKYIKPIYVKDKSKNFSNFIYESEDLTLYKLEAWKKLKIDKIMKILDNF</sequence>
<gene>
    <name evidence="1" type="ORF">AA20_00895</name>
</gene>
<dbReference type="EMBL" id="JAIQ01000026">
    <property type="protein sequence ID" value="KLE02349.1"/>
    <property type="molecule type" value="Genomic_DNA"/>
</dbReference>
<dbReference type="PATRIC" id="fig|1447256.3.peg.175"/>